<proteinExistence type="predicted"/>
<dbReference type="AlphaFoldDB" id="A0A977KD13"/>
<evidence type="ECO:0008006" key="3">
    <source>
        <dbReference type="Google" id="ProtNLM"/>
    </source>
</evidence>
<sequence length="59" mass="7059">MPPKGPIRPEEVINASILLYILGSPLRKVSIAIREIFKLRMFHDTIRSYVRKFRFKMRK</sequence>
<evidence type="ECO:0000313" key="2">
    <source>
        <dbReference type="Proteomes" id="UP001063698"/>
    </source>
</evidence>
<dbReference type="EMBL" id="CP006868">
    <property type="protein sequence ID" value="UXD22841.1"/>
    <property type="molecule type" value="Genomic_DNA"/>
</dbReference>
<organism evidence="1 2">
    <name type="scientific">Ignicoccus pacificus DSM 13166</name>
    <dbReference type="NCBI Taxonomy" id="940294"/>
    <lineage>
        <taxon>Archaea</taxon>
        <taxon>Thermoproteota</taxon>
        <taxon>Thermoprotei</taxon>
        <taxon>Desulfurococcales</taxon>
        <taxon>Desulfurococcaceae</taxon>
        <taxon>Ignicoccus</taxon>
    </lineage>
</organism>
<accession>A0A977KD13</accession>
<protein>
    <recommendedName>
        <fullName evidence="3">Transposase</fullName>
    </recommendedName>
</protein>
<gene>
    <name evidence="1" type="ORF">IPA_08810</name>
</gene>
<dbReference type="Proteomes" id="UP001063698">
    <property type="component" value="Chromosome"/>
</dbReference>
<name>A0A977KD13_9CREN</name>
<reference evidence="1" key="1">
    <citation type="submission" date="2013-11" db="EMBL/GenBank/DDBJ databases">
        <title>Comparative genomics of Ignicoccus.</title>
        <authorList>
            <person name="Podar M."/>
        </authorList>
    </citation>
    <scope>NUCLEOTIDE SEQUENCE</scope>
    <source>
        <strain evidence="1">DSM 13166</strain>
    </source>
</reference>
<evidence type="ECO:0000313" key="1">
    <source>
        <dbReference type="EMBL" id="UXD22841.1"/>
    </source>
</evidence>
<keyword evidence="2" id="KW-1185">Reference proteome</keyword>
<dbReference type="KEGG" id="ipc:IPA_08810"/>